<sequence>MTTDDLRSCLKDAFSRFTVKNLQNLDAARFQKNLEGRLGAIDPEIEGYSPEEIDRQRDLSIKFHWGHNHDFGSFSFEGRMGDRHFQLMEKFVSLFPVSLQSFKGQRILDVGCWTGGTTLLLCALEARQVVANEEVVKYADVVQYLADSFGLKDTVSVETTSLYDLDESVHYQRYDRVYFPGVIYHLSDPVLAFRILFNSLNIEGDILVESAGINSEEPICRFEGNYIYHNDGSSREELNRGGWNYFLPSPSALKRMMQEVGFVEVEAVWDVDTKRVFAYGKKTQQVATCKAGLSRPSVR</sequence>
<protein>
    <submittedName>
        <fullName evidence="1">Class I SAM-dependent methyltransferase</fullName>
        <ecNumber evidence="1">2.1.1.222</ecNumber>
        <ecNumber evidence="1">2.1.1.64</ecNumber>
    </submittedName>
</protein>
<dbReference type="GO" id="GO:0061542">
    <property type="term" value="F:3-demethylubiquinol 3-O-methyltransferase activity"/>
    <property type="evidence" value="ECO:0007669"/>
    <property type="project" value="UniProtKB-EC"/>
</dbReference>
<dbReference type="GO" id="GO:0032259">
    <property type="term" value="P:methylation"/>
    <property type="evidence" value="ECO:0007669"/>
    <property type="project" value="UniProtKB-KW"/>
</dbReference>
<comment type="caution">
    <text evidence="1">The sequence shown here is derived from an EMBL/GenBank/DDBJ whole genome shotgun (WGS) entry which is preliminary data.</text>
</comment>
<evidence type="ECO:0000313" key="1">
    <source>
        <dbReference type="EMBL" id="MFC3155639.1"/>
    </source>
</evidence>
<dbReference type="InterPro" id="IPR027555">
    <property type="entry name" value="Mo5U34_MeTrfas-like"/>
</dbReference>
<dbReference type="EC" id="2.1.1.222" evidence="1"/>
<dbReference type="EMBL" id="JBHRTL010000006">
    <property type="protein sequence ID" value="MFC3155639.1"/>
    <property type="molecule type" value="Genomic_DNA"/>
</dbReference>
<dbReference type="EC" id="2.1.1.64" evidence="1"/>
<proteinExistence type="predicted"/>
<dbReference type="RefSeq" id="WP_339616221.1">
    <property type="nucleotide sequence ID" value="NZ_AP031500.1"/>
</dbReference>
<accession>A0ABV7HP11</accession>
<dbReference type="Proteomes" id="UP001595548">
    <property type="component" value="Unassembled WGS sequence"/>
</dbReference>
<organism evidence="1 2">
    <name type="scientific">Gilvimarinus japonicus</name>
    <dbReference type="NCBI Taxonomy" id="1796469"/>
    <lineage>
        <taxon>Bacteria</taxon>
        <taxon>Pseudomonadati</taxon>
        <taxon>Pseudomonadota</taxon>
        <taxon>Gammaproteobacteria</taxon>
        <taxon>Cellvibrionales</taxon>
        <taxon>Cellvibrionaceae</taxon>
        <taxon>Gilvimarinus</taxon>
    </lineage>
</organism>
<dbReference type="Gene3D" id="3.40.50.150">
    <property type="entry name" value="Vaccinia Virus protein VP39"/>
    <property type="match status" value="1"/>
</dbReference>
<dbReference type="Pfam" id="PF08003">
    <property type="entry name" value="Methyltransf_9"/>
    <property type="match status" value="1"/>
</dbReference>
<keyword evidence="2" id="KW-1185">Reference proteome</keyword>
<dbReference type="CDD" id="cd02440">
    <property type="entry name" value="AdoMet_MTases"/>
    <property type="match status" value="1"/>
</dbReference>
<evidence type="ECO:0000313" key="2">
    <source>
        <dbReference type="Proteomes" id="UP001595548"/>
    </source>
</evidence>
<dbReference type="InterPro" id="IPR029063">
    <property type="entry name" value="SAM-dependent_MTases_sf"/>
</dbReference>
<keyword evidence="1" id="KW-0808">Transferase</keyword>
<reference evidence="2" key="1">
    <citation type="journal article" date="2019" name="Int. J. Syst. Evol. Microbiol.">
        <title>The Global Catalogue of Microorganisms (GCM) 10K type strain sequencing project: providing services to taxonomists for standard genome sequencing and annotation.</title>
        <authorList>
            <consortium name="The Broad Institute Genomics Platform"/>
            <consortium name="The Broad Institute Genome Sequencing Center for Infectious Disease"/>
            <person name="Wu L."/>
            <person name="Ma J."/>
        </authorList>
    </citation>
    <scope>NUCLEOTIDE SEQUENCE [LARGE SCALE GENOMIC DNA]</scope>
    <source>
        <strain evidence="2">KCTC 52141</strain>
    </source>
</reference>
<dbReference type="GO" id="GO:0102208">
    <property type="term" value="F:2-polyprenyl-6-hydroxyphenol methylase activity"/>
    <property type="evidence" value="ECO:0007669"/>
    <property type="project" value="UniProtKB-EC"/>
</dbReference>
<dbReference type="SUPFAM" id="SSF53335">
    <property type="entry name" value="S-adenosyl-L-methionine-dependent methyltransferases"/>
    <property type="match status" value="1"/>
</dbReference>
<keyword evidence="1" id="KW-0489">Methyltransferase</keyword>
<gene>
    <name evidence="1" type="ORF">ACFOEB_10545</name>
</gene>
<name>A0ABV7HP11_9GAMM</name>